<dbReference type="PANTHER" id="PTHR11014:SF63">
    <property type="entry name" value="METALLOPEPTIDASE, PUTATIVE (AFU_ORTHOLOGUE AFUA_6G09600)-RELATED"/>
    <property type="match status" value="1"/>
</dbReference>
<dbReference type="InterPro" id="IPR011650">
    <property type="entry name" value="Peptidase_M20_dimer"/>
</dbReference>
<evidence type="ECO:0000313" key="6">
    <source>
        <dbReference type="Proteomes" id="UP000284908"/>
    </source>
</evidence>
<gene>
    <name evidence="5" type="ORF">D6C13_17370</name>
</gene>
<dbReference type="SUPFAM" id="SSF53187">
    <property type="entry name" value="Zn-dependent exopeptidases"/>
    <property type="match status" value="1"/>
</dbReference>
<protein>
    <submittedName>
        <fullName evidence="5">Amidohydrolase</fullName>
    </submittedName>
</protein>
<evidence type="ECO:0000256" key="1">
    <source>
        <dbReference type="ARBA" id="ARBA00006153"/>
    </source>
</evidence>
<proteinExistence type="inferred from homology"/>
<dbReference type="RefSeq" id="WP_120133960.1">
    <property type="nucleotide sequence ID" value="NZ_RAHH01000021.1"/>
</dbReference>
<evidence type="ECO:0000256" key="3">
    <source>
        <dbReference type="PIRSR" id="PIRSR005962-1"/>
    </source>
</evidence>
<feature type="binding site" evidence="3">
    <location>
        <position position="164"/>
    </location>
    <ligand>
        <name>Mn(2+)</name>
        <dbReference type="ChEBI" id="CHEBI:29035"/>
        <label>2</label>
    </ligand>
</feature>
<comment type="caution">
    <text evidence="5">The sequence shown here is derived from an EMBL/GenBank/DDBJ whole genome shotgun (WGS) entry which is preliminary data.</text>
</comment>
<accession>A0A419N622</accession>
<dbReference type="Pfam" id="PF01546">
    <property type="entry name" value="Peptidase_M20"/>
    <property type="match status" value="1"/>
</dbReference>
<evidence type="ECO:0000256" key="2">
    <source>
        <dbReference type="ARBA" id="ARBA00022801"/>
    </source>
</evidence>
<dbReference type="CDD" id="cd08021">
    <property type="entry name" value="M20_Acy1_YhaA-like"/>
    <property type="match status" value="1"/>
</dbReference>
<feature type="domain" description="Peptidase M20 dimerisation" evidence="4">
    <location>
        <begin position="188"/>
        <end position="279"/>
    </location>
</feature>
<dbReference type="Pfam" id="PF07687">
    <property type="entry name" value="M20_dimer"/>
    <property type="match status" value="1"/>
</dbReference>
<dbReference type="GO" id="GO:0046872">
    <property type="term" value="F:metal ion binding"/>
    <property type="evidence" value="ECO:0007669"/>
    <property type="project" value="UniProtKB-KW"/>
</dbReference>
<dbReference type="EMBL" id="RAHH01000021">
    <property type="protein sequence ID" value="RJT42177.1"/>
    <property type="molecule type" value="Genomic_DNA"/>
</dbReference>
<feature type="binding site" evidence="3">
    <location>
        <position position="103"/>
    </location>
    <ligand>
        <name>Mn(2+)</name>
        <dbReference type="ChEBI" id="CHEBI:29035"/>
        <label>2</label>
    </ligand>
</feature>
<organism evidence="5 6">
    <name type="scientific">Rahnella woolbedingensis</name>
    <dbReference type="NCBI Taxonomy" id="1510574"/>
    <lineage>
        <taxon>Bacteria</taxon>
        <taxon>Pseudomonadati</taxon>
        <taxon>Pseudomonadota</taxon>
        <taxon>Gammaproteobacteria</taxon>
        <taxon>Enterobacterales</taxon>
        <taxon>Yersiniaceae</taxon>
        <taxon>Rahnella</taxon>
    </lineage>
</organism>
<dbReference type="Gene3D" id="3.30.70.360">
    <property type="match status" value="1"/>
</dbReference>
<feature type="binding site" evidence="3">
    <location>
        <position position="105"/>
    </location>
    <ligand>
        <name>Mn(2+)</name>
        <dbReference type="ChEBI" id="CHEBI:29035"/>
        <label>2</label>
    </ligand>
</feature>
<dbReference type="Gene3D" id="3.40.630.10">
    <property type="entry name" value="Zn peptidases"/>
    <property type="match status" value="1"/>
</dbReference>
<sequence length="394" mass="42829">MTFNFDAMLAEVKTDVLRWRRHIHAHPELSFQEHKTAAYITEQLESFGGLTLTHLTPNSVIADLKGAHPGPIYALRADIDALPIQEENDEPFCSTVPGVMHACGHDAHTAMLLGAAKVLTQCRSELHGSVRFIFQHAEEVPPGGAQELVDLGVLDGVAKIFGLHVMPNSPTGEVGLKEGVFCASTDNFDITITGKGGHGSMPHLCIDPVVIGAEIVTALQNVVARRIDPLQVPVLTIATFQSGESYNVIPERVKLAGTLRTHHSNVREQVPQVMEQIISGITAAHGATYELRWTRGYVNGDNHPEACAIARQVIEKTLGPQALHEVTQPLFGGEDFSSYQQKVPGCFLFIGSGNEKIGATYGVHNPRFRLDEEALQIGVALHVGFIRQLLMNDA</sequence>
<keyword evidence="2 5" id="KW-0378">Hydrolase</keyword>
<evidence type="ECO:0000313" key="5">
    <source>
        <dbReference type="EMBL" id="RJT42177.1"/>
    </source>
</evidence>
<reference evidence="5 6" key="1">
    <citation type="submission" date="2018-09" db="EMBL/GenBank/DDBJ databases">
        <authorList>
            <person name="Le Fleche-Mateos A."/>
        </authorList>
    </citation>
    <scope>NUCLEOTIDE SEQUENCE [LARGE SCALE GENOMIC DNA]</scope>
    <source>
        <strain evidence="5 6">DSM 27399</strain>
    </source>
</reference>
<feature type="binding site" evidence="3">
    <location>
        <position position="364"/>
    </location>
    <ligand>
        <name>Mn(2+)</name>
        <dbReference type="ChEBI" id="CHEBI:29035"/>
        <label>2</label>
    </ligand>
</feature>
<dbReference type="InterPro" id="IPR017439">
    <property type="entry name" value="Amidohydrolase"/>
</dbReference>
<dbReference type="SUPFAM" id="SSF55031">
    <property type="entry name" value="Bacterial exopeptidase dimerisation domain"/>
    <property type="match status" value="1"/>
</dbReference>
<name>A0A419N622_9GAMM</name>
<dbReference type="FunFam" id="3.30.70.360:FF:000014">
    <property type="entry name" value="N-acyl-L-amino acid amidohydrolase"/>
    <property type="match status" value="1"/>
</dbReference>
<keyword evidence="6" id="KW-1185">Reference proteome</keyword>
<dbReference type="Proteomes" id="UP000284908">
    <property type="component" value="Unassembled WGS sequence"/>
</dbReference>
<dbReference type="PIRSF" id="PIRSF005962">
    <property type="entry name" value="Pept_M20D_amidohydro"/>
    <property type="match status" value="1"/>
</dbReference>
<dbReference type="OrthoDB" id="9777385at2"/>
<dbReference type="NCBIfam" id="TIGR01891">
    <property type="entry name" value="amidohydrolases"/>
    <property type="match status" value="1"/>
</dbReference>
<keyword evidence="3" id="KW-0479">Metal-binding</keyword>
<dbReference type="PANTHER" id="PTHR11014">
    <property type="entry name" value="PEPTIDASE M20 FAMILY MEMBER"/>
    <property type="match status" value="1"/>
</dbReference>
<comment type="similarity">
    <text evidence="1">Belongs to the peptidase M20 family.</text>
</comment>
<evidence type="ECO:0000259" key="4">
    <source>
        <dbReference type="Pfam" id="PF07687"/>
    </source>
</evidence>
<dbReference type="InterPro" id="IPR002933">
    <property type="entry name" value="Peptidase_M20"/>
</dbReference>
<dbReference type="AlphaFoldDB" id="A0A419N622"/>
<dbReference type="GO" id="GO:0016787">
    <property type="term" value="F:hydrolase activity"/>
    <property type="evidence" value="ECO:0007669"/>
    <property type="project" value="UniProtKB-KW"/>
</dbReference>
<dbReference type="InterPro" id="IPR036264">
    <property type="entry name" value="Bact_exopeptidase_dim_dom"/>
</dbReference>
<feature type="binding site" evidence="3">
    <location>
        <position position="139"/>
    </location>
    <ligand>
        <name>Mn(2+)</name>
        <dbReference type="ChEBI" id="CHEBI:29035"/>
        <label>2</label>
    </ligand>
</feature>
<keyword evidence="3" id="KW-0464">Manganese</keyword>
<comment type="cofactor">
    <cofactor evidence="3">
        <name>Mn(2+)</name>
        <dbReference type="ChEBI" id="CHEBI:29035"/>
    </cofactor>
    <text evidence="3">The Mn(2+) ion enhances activity.</text>
</comment>